<name>A0AAD9HKB7_9PEZI</name>
<evidence type="ECO:0000313" key="1">
    <source>
        <dbReference type="EMBL" id="KAK2029867.1"/>
    </source>
</evidence>
<evidence type="ECO:0000313" key="2">
    <source>
        <dbReference type="Proteomes" id="UP001232148"/>
    </source>
</evidence>
<protein>
    <submittedName>
        <fullName evidence="1">Uncharacterized protein</fullName>
    </submittedName>
</protein>
<dbReference type="EMBL" id="MU842858">
    <property type="protein sequence ID" value="KAK2029867.1"/>
    <property type="molecule type" value="Genomic_DNA"/>
</dbReference>
<accession>A0AAD9HKB7</accession>
<sequence>MERTNSAKVSPVSPISMVEPLLRILYTTPPWVCPPPALGQPADAFRIERPYQYSKPHFIGLERSPRISLPLRTRSPVTVASGRNRPHLHFEQGVGTCFLQKKCSRQRQRVGGRTEECSSKVPTSSIARGGAVPSLSCWLGILQYHPHSPHQEYPCPPCVNMINNDRL</sequence>
<gene>
    <name evidence="1" type="ORF">LX32DRAFT_345796</name>
</gene>
<reference evidence="1" key="1">
    <citation type="submission" date="2021-06" db="EMBL/GenBank/DDBJ databases">
        <title>Comparative genomics, transcriptomics and evolutionary studies reveal genomic signatures of adaptation to plant cell wall in hemibiotrophic fungi.</title>
        <authorList>
            <consortium name="DOE Joint Genome Institute"/>
            <person name="Baroncelli R."/>
            <person name="Diaz J.F."/>
            <person name="Benocci T."/>
            <person name="Peng M."/>
            <person name="Battaglia E."/>
            <person name="Haridas S."/>
            <person name="Andreopoulos W."/>
            <person name="Labutti K."/>
            <person name="Pangilinan J."/>
            <person name="Floch G.L."/>
            <person name="Makela M.R."/>
            <person name="Henrissat B."/>
            <person name="Grigoriev I.V."/>
            <person name="Crouch J.A."/>
            <person name="De Vries R.P."/>
            <person name="Sukno S.A."/>
            <person name="Thon M.R."/>
        </authorList>
    </citation>
    <scope>NUCLEOTIDE SEQUENCE</scope>
    <source>
        <strain evidence="1">MAFF235873</strain>
    </source>
</reference>
<proteinExistence type="predicted"/>
<keyword evidence="2" id="KW-1185">Reference proteome</keyword>
<dbReference type="Proteomes" id="UP001232148">
    <property type="component" value="Unassembled WGS sequence"/>
</dbReference>
<dbReference type="AlphaFoldDB" id="A0AAD9HKB7"/>
<organism evidence="1 2">
    <name type="scientific">Colletotrichum zoysiae</name>
    <dbReference type="NCBI Taxonomy" id="1216348"/>
    <lineage>
        <taxon>Eukaryota</taxon>
        <taxon>Fungi</taxon>
        <taxon>Dikarya</taxon>
        <taxon>Ascomycota</taxon>
        <taxon>Pezizomycotina</taxon>
        <taxon>Sordariomycetes</taxon>
        <taxon>Hypocreomycetidae</taxon>
        <taxon>Glomerellales</taxon>
        <taxon>Glomerellaceae</taxon>
        <taxon>Colletotrichum</taxon>
        <taxon>Colletotrichum graminicola species complex</taxon>
    </lineage>
</organism>
<comment type="caution">
    <text evidence="1">The sequence shown here is derived from an EMBL/GenBank/DDBJ whole genome shotgun (WGS) entry which is preliminary data.</text>
</comment>